<dbReference type="GeneID" id="93519637"/>
<evidence type="ECO:0000313" key="4">
    <source>
        <dbReference type="Proteomes" id="UP000005012"/>
    </source>
</evidence>
<feature type="signal peptide" evidence="2">
    <location>
        <begin position="1"/>
        <end position="21"/>
    </location>
</feature>
<reference evidence="3 4" key="1">
    <citation type="journal article" date="2012" name="J. Bacteriol.">
        <title>Complete Genome Sequence of Providencia stuartii Clinical Isolate MRSN 2154.</title>
        <authorList>
            <person name="Clifford R.J."/>
            <person name="Hang J."/>
            <person name="Riley M.C."/>
            <person name="Onmus-Leone F."/>
            <person name="Kuschner R.A."/>
            <person name="Lesho E.P."/>
            <person name="Waterman P.E."/>
        </authorList>
    </citation>
    <scope>NUCLEOTIDE SEQUENCE [LARGE SCALE GENOMIC DNA]</scope>
    <source>
        <strain evidence="3 4">MRSN 2154</strain>
    </source>
</reference>
<evidence type="ECO:0000313" key="3">
    <source>
        <dbReference type="EMBL" id="AFH95636.1"/>
    </source>
</evidence>
<organism evidence="3 4">
    <name type="scientific">Providencia stuartii (strain MRSN 2154)</name>
    <dbReference type="NCBI Taxonomy" id="1157951"/>
    <lineage>
        <taxon>Bacteria</taxon>
        <taxon>Pseudomonadati</taxon>
        <taxon>Pseudomonadota</taxon>
        <taxon>Gammaproteobacteria</taxon>
        <taxon>Enterobacterales</taxon>
        <taxon>Morganellaceae</taxon>
        <taxon>Providencia</taxon>
    </lineage>
</organism>
<name>A0A140ST24_PROSM</name>
<feature type="chain" id="PRO_5007305248" evidence="2">
    <location>
        <begin position="22"/>
        <end position="106"/>
    </location>
</feature>
<dbReference type="AlphaFoldDB" id="A0A140ST24"/>
<dbReference type="HOGENOM" id="CLU_158620_0_0_6"/>
<protein>
    <submittedName>
        <fullName evidence="3">Uncharacterized protein</fullName>
    </submittedName>
</protein>
<dbReference type="EMBL" id="CP003488">
    <property type="protein sequence ID" value="AFH95636.1"/>
    <property type="molecule type" value="Genomic_DNA"/>
</dbReference>
<reference evidence="4" key="2">
    <citation type="submission" date="2012-04" db="EMBL/GenBank/DDBJ databases">
        <title>Complete genome sequence of Providencia stuartii clinical isolate MRSN 2154.</title>
        <authorList>
            <person name="Clifford R.J."/>
            <person name="Hang J."/>
            <person name="Riley M.C."/>
            <person name="Onmus-Leone F."/>
            <person name="Kuschner R.A."/>
            <person name="Lesho E.P."/>
            <person name="Waterman P.E."/>
        </authorList>
    </citation>
    <scope>NUCLEOTIDE SEQUENCE [LARGE SCALE GENOMIC DNA]</scope>
    <source>
        <strain evidence="4">MRSN 2154</strain>
    </source>
</reference>
<dbReference type="KEGG" id="psi:S70_19200"/>
<dbReference type="PATRIC" id="fig|1157951.4.peg.3858"/>
<accession>A0A140ST24</accession>
<sequence>MNKLNSGLLALMLMSVGFAAAANGPDNRSSRPHMGNHHNVLFSVAQQTTTPNETLKKLANDAPKAADGKRYLVKMSIIEVPEYVSAKQKPTSQPTKSAPAPEPAAQ</sequence>
<keyword evidence="2" id="KW-0732">Signal</keyword>
<evidence type="ECO:0000256" key="2">
    <source>
        <dbReference type="SAM" id="SignalP"/>
    </source>
</evidence>
<evidence type="ECO:0000256" key="1">
    <source>
        <dbReference type="SAM" id="MobiDB-lite"/>
    </source>
</evidence>
<dbReference type="Proteomes" id="UP000005012">
    <property type="component" value="Chromosome"/>
</dbReference>
<dbReference type="OrthoDB" id="6465707at2"/>
<feature type="region of interest" description="Disordered" evidence="1">
    <location>
        <begin position="83"/>
        <end position="106"/>
    </location>
</feature>
<proteinExistence type="predicted"/>
<dbReference type="RefSeq" id="WP_014658186.1">
    <property type="nucleotide sequence ID" value="NC_017731.1"/>
</dbReference>
<gene>
    <name evidence="3" type="ordered locus">S70_19200</name>
</gene>